<reference evidence="4" key="2">
    <citation type="submission" date="2023-06" db="EMBL/GenBank/DDBJ databases">
        <authorList>
            <consortium name="Lawrence Berkeley National Laboratory"/>
            <person name="Haridas S."/>
            <person name="Hensen N."/>
            <person name="Bonometti L."/>
            <person name="Westerberg I."/>
            <person name="Brannstrom I.O."/>
            <person name="Guillou S."/>
            <person name="Cros-Aarteil S."/>
            <person name="Calhoun S."/>
            <person name="Kuo A."/>
            <person name="Mondo S."/>
            <person name="Pangilinan J."/>
            <person name="Riley R."/>
            <person name="Labutti K."/>
            <person name="Andreopoulos B."/>
            <person name="Lipzen A."/>
            <person name="Chen C."/>
            <person name="Yanf M."/>
            <person name="Daum C."/>
            <person name="Ng V."/>
            <person name="Clum A."/>
            <person name="Steindorff A."/>
            <person name="Ohm R."/>
            <person name="Martin F."/>
            <person name="Silar P."/>
            <person name="Natvig D."/>
            <person name="Lalanne C."/>
            <person name="Gautier V."/>
            <person name="Ament-Velasquez S.L."/>
            <person name="Kruys A."/>
            <person name="Hutchinson M.I."/>
            <person name="Powell A.J."/>
            <person name="Barry K."/>
            <person name="Miller A.N."/>
            <person name="Grigoriev I.V."/>
            <person name="Debuchy R."/>
            <person name="Gladieux P."/>
            <person name="Thoren M.H."/>
            <person name="Johannesson H."/>
        </authorList>
    </citation>
    <scope>NUCLEOTIDE SEQUENCE</scope>
    <source>
        <strain evidence="4">SMH4131-1</strain>
    </source>
</reference>
<reference evidence="4" key="1">
    <citation type="journal article" date="2023" name="Mol. Phylogenet. Evol.">
        <title>Genome-scale phylogeny and comparative genomics of the fungal order Sordariales.</title>
        <authorList>
            <person name="Hensen N."/>
            <person name="Bonometti L."/>
            <person name="Westerberg I."/>
            <person name="Brannstrom I.O."/>
            <person name="Guillou S."/>
            <person name="Cros-Aarteil S."/>
            <person name="Calhoun S."/>
            <person name="Haridas S."/>
            <person name="Kuo A."/>
            <person name="Mondo S."/>
            <person name="Pangilinan J."/>
            <person name="Riley R."/>
            <person name="LaButti K."/>
            <person name="Andreopoulos B."/>
            <person name="Lipzen A."/>
            <person name="Chen C."/>
            <person name="Yan M."/>
            <person name="Daum C."/>
            <person name="Ng V."/>
            <person name="Clum A."/>
            <person name="Steindorff A."/>
            <person name="Ohm R.A."/>
            <person name="Martin F."/>
            <person name="Silar P."/>
            <person name="Natvig D.O."/>
            <person name="Lalanne C."/>
            <person name="Gautier V."/>
            <person name="Ament-Velasquez S.L."/>
            <person name="Kruys A."/>
            <person name="Hutchinson M.I."/>
            <person name="Powell A.J."/>
            <person name="Barry K."/>
            <person name="Miller A.N."/>
            <person name="Grigoriev I.V."/>
            <person name="Debuchy R."/>
            <person name="Gladieux P."/>
            <person name="Hiltunen Thoren M."/>
            <person name="Johannesson H."/>
        </authorList>
    </citation>
    <scope>NUCLEOTIDE SEQUENCE</scope>
    <source>
        <strain evidence="4">SMH4131-1</strain>
    </source>
</reference>
<protein>
    <submittedName>
        <fullName evidence="4">Uncharacterized protein</fullName>
    </submittedName>
</protein>
<proteinExistence type="inferred from homology"/>
<dbReference type="Gene3D" id="3.40.50.720">
    <property type="entry name" value="NAD(P)-binding Rossmann-like Domain"/>
    <property type="match status" value="2"/>
</dbReference>
<gene>
    <name evidence="4" type="ORF">B0T19DRAFT_455562</name>
</gene>
<evidence type="ECO:0000256" key="2">
    <source>
        <dbReference type="ARBA" id="ARBA00023002"/>
    </source>
</evidence>
<evidence type="ECO:0000313" key="5">
    <source>
        <dbReference type="Proteomes" id="UP001286456"/>
    </source>
</evidence>
<evidence type="ECO:0000256" key="1">
    <source>
        <dbReference type="ARBA" id="ARBA00006484"/>
    </source>
</evidence>
<dbReference type="EMBL" id="JAUEPO010000001">
    <property type="protein sequence ID" value="KAK3337670.1"/>
    <property type="molecule type" value="Genomic_DNA"/>
</dbReference>
<dbReference type="InterPro" id="IPR036291">
    <property type="entry name" value="NAD(P)-bd_dom_sf"/>
</dbReference>
<keyword evidence="2" id="KW-0560">Oxidoreductase</keyword>
<dbReference type="PANTHER" id="PTHR24320:SF274">
    <property type="entry name" value="CHAIN DEHYDROGENASE, PUTATIVE (AFU_ORTHOLOGUE AFUA_4G00440)-RELATED"/>
    <property type="match status" value="1"/>
</dbReference>
<organism evidence="4 5">
    <name type="scientific">Cercophora scortea</name>
    <dbReference type="NCBI Taxonomy" id="314031"/>
    <lineage>
        <taxon>Eukaryota</taxon>
        <taxon>Fungi</taxon>
        <taxon>Dikarya</taxon>
        <taxon>Ascomycota</taxon>
        <taxon>Pezizomycotina</taxon>
        <taxon>Sordariomycetes</taxon>
        <taxon>Sordariomycetidae</taxon>
        <taxon>Sordariales</taxon>
        <taxon>Lasiosphaeriaceae</taxon>
        <taxon>Cercophora</taxon>
    </lineage>
</organism>
<dbReference type="PRINTS" id="PR00081">
    <property type="entry name" value="GDHRDH"/>
</dbReference>
<comment type="similarity">
    <text evidence="1">Belongs to the short-chain dehydrogenases/reductases (SDR) family.</text>
</comment>
<comment type="caution">
    <text evidence="4">The sequence shown here is derived from an EMBL/GenBank/DDBJ whole genome shotgun (WGS) entry which is preliminary data.</text>
</comment>
<accession>A0AAE0MMK8</accession>
<dbReference type="GO" id="GO:0016491">
    <property type="term" value="F:oxidoreductase activity"/>
    <property type="evidence" value="ECO:0007669"/>
    <property type="project" value="UniProtKB-KW"/>
</dbReference>
<keyword evidence="5" id="KW-1185">Reference proteome</keyword>
<evidence type="ECO:0000313" key="4">
    <source>
        <dbReference type="EMBL" id="KAK3337670.1"/>
    </source>
</evidence>
<dbReference type="SUPFAM" id="SSF51735">
    <property type="entry name" value="NAD(P)-binding Rossmann-fold domains"/>
    <property type="match status" value="1"/>
</dbReference>
<dbReference type="Proteomes" id="UP001286456">
    <property type="component" value="Unassembled WGS sequence"/>
</dbReference>
<evidence type="ECO:0000256" key="3">
    <source>
        <dbReference type="SAM" id="MobiDB-lite"/>
    </source>
</evidence>
<dbReference type="AlphaFoldDB" id="A0AAE0MMK8"/>
<dbReference type="InterPro" id="IPR002347">
    <property type="entry name" value="SDR_fam"/>
</dbReference>
<feature type="region of interest" description="Disordered" evidence="3">
    <location>
        <begin position="86"/>
        <end position="120"/>
    </location>
</feature>
<name>A0AAE0MMK8_9PEZI</name>
<dbReference type="Pfam" id="PF00106">
    <property type="entry name" value="adh_short"/>
    <property type="match status" value="1"/>
</dbReference>
<dbReference type="PANTHER" id="PTHR24320">
    <property type="entry name" value="RETINOL DEHYDROGENASE"/>
    <property type="match status" value="1"/>
</dbReference>
<sequence>MARIFITGSSDGLGLQTAKQLIQRGHSVVLHARSPQRARDASAACPGNTAVLTGDLRSIPETTALAAAANAHGPYDAVIHNAGGLLRPDPGPPKRRVHVSSGLHFSGSYPPRSGSGGIVESSYGDTKLHNVMLAKTFARRWQGEGVQCYAADPGWVPTKMGGRAATGRMEDGVATFVMLALGEHVEGKGEAAVSGGYFANSKEGRVAYAAGDEAMQDQLLAELATISGVALPGTAE</sequence>